<dbReference type="EMBL" id="JAFNEN010000839">
    <property type="protein sequence ID" value="KAG8176936.1"/>
    <property type="molecule type" value="Genomic_DNA"/>
</dbReference>
<proteinExistence type="predicted"/>
<gene>
    <name evidence="2" type="ORF">JTE90_020992</name>
</gene>
<reference evidence="2 3" key="1">
    <citation type="journal article" date="2022" name="Nat. Ecol. Evol.">
        <title>A masculinizing supergene underlies an exaggerated male reproductive morph in a spider.</title>
        <authorList>
            <person name="Hendrickx F."/>
            <person name="De Corte Z."/>
            <person name="Sonet G."/>
            <person name="Van Belleghem S.M."/>
            <person name="Kostlbacher S."/>
            <person name="Vangestel C."/>
        </authorList>
    </citation>
    <scope>NUCLEOTIDE SEQUENCE [LARGE SCALE GENOMIC DNA]</scope>
    <source>
        <strain evidence="2">W744_W776</strain>
    </source>
</reference>
<dbReference type="Proteomes" id="UP000827092">
    <property type="component" value="Unassembled WGS sequence"/>
</dbReference>
<keyword evidence="3" id="KW-1185">Reference proteome</keyword>
<name>A0AAV6TZL3_9ARAC</name>
<evidence type="ECO:0000256" key="1">
    <source>
        <dbReference type="SAM" id="MobiDB-lite"/>
    </source>
</evidence>
<evidence type="ECO:0000313" key="2">
    <source>
        <dbReference type="EMBL" id="KAG8176936.1"/>
    </source>
</evidence>
<accession>A0AAV6TZL3</accession>
<dbReference type="AlphaFoldDB" id="A0AAV6TZL3"/>
<feature type="region of interest" description="Disordered" evidence="1">
    <location>
        <begin position="97"/>
        <end position="144"/>
    </location>
</feature>
<organism evidence="2 3">
    <name type="scientific">Oedothorax gibbosus</name>
    <dbReference type="NCBI Taxonomy" id="931172"/>
    <lineage>
        <taxon>Eukaryota</taxon>
        <taxon>Metazoa</taxon>
        <taxon>Ecdysozoa</taxon>
        <taxon>Arthropoda</taxon>
        <taxon>Chelicerata</taxon>
        <taxon>Arachnida</taxon>
        <taxon>Araneae</taxon>
        <taxon>Araneomorphae</taxon>
        <taxon>Entelegynae</taxon>
        <taxon>Araneoidea</taxon>
        <taxon>Linyphiidae</taxon>
        <taxon>Erigoninae</taxon>
        <taxon>Oedothorax</taxon>
    </lineage>
</organism>
<feature type="compositionally biased region" description="Acidic residues" evidence="1">
    <location>
        <begin position="120"/>
        <end position="144"/>
    </location>
</feature>
<comment type="caution">
    <text evidence="2">The sequence shown here is derived from an EMBL/GenBank/DDBJ whole genome shotgun (WGS) entry which is preliminary data.</text>
</comment>
<sequence>MTVNHKKGEFVDRVVKDNHINSIENQNKLLKKNIKSHRSVSGIRQYMALYFYMRTTLPDSLTDGERIDRFLKDIKRVYPGVNGEPLKLKVLDEPTPESMGISHLMPKEKTTTSQASLTVDTDDEDDDLTYIDNIDDDPDWDMFD</sequence>
<evidence type="ECO:0000313" key="3">
    <source>
        <dbReference type="Proteomes" id="UP000827092"/>
    </source>
</evidence>
<protein>
    <submittedName>
        <fullName evidence="2">Uncharacterized protein</fullName>
    </submittedName>
</protein>